<reference evidence="2 3" key="1">
    <citation type="journal article" date="2022" name="Nat. Microbiol.">
        <title>The microbiome of a bacterivorous marine choanoflagellate contains a resource-demanding obligate bacterial associate.</title>
        <authorList>
            <person name="Needham D.M."/>
            <person name="Poirier C."/>
            <person name="Bachy C."/>
            <person name="George E.E."/>
            <person name="Wilken S."/>
            <person name="Yung C.C.M."/>
            <person name="Limardo A.J."/>
            <person name="Morando M."/>
            <person name="Sudek L."/>
            <person name="Malmstrom R.R."/>
            <person name="Keeling P.J."/>
            <person name="Santoro A.E."/>
            <person name="Worden A.Z."/>
        </authorList>
    </citation>
    <scope>NUCLEOTIDE SEQUENCE [LARGE SCALE GENOMIC DNA]</scope>
    <source>
        <strain evidence="2 3">Comchoano-2</strain>
    </source>
</reference>
<feature type="transmembrane region" description="Helical" evidence="1">
    <location>
        <begin position="380"/>
        <end position="400"/>
    </location>
</feature>
<keyword evidence="1" id="KW-0472">Membrane</keyword>
<evidence type="ECO:0008006" key="4">
    <source>
        <dbReference type="Google" id="ProtNLM"/>
    </source>
</evidence>
<keyword evidence="1" id="KW-0812">Transmembrane</keyword>
<keyword evidence="1" id="KW-1133">Transmembrane helix</keyword>
<feature type="transmembrane region" description="Helical" evidence="1">
    <location>
        <begin position="625"/>
        <end position="647"/>
    </location>
</feature>
<name>A0ABT1L5N0_9GAMM</name>
<accession>A0ABT1L5N0</accession>
<feature type="transmembrane region" description="Helical" evidence="1">
    <location>
        <begin position="406"/>
        <end position="431"/>
    </location>
</feature>
<feature type="transmembrane region" description="Helical" evidence="1">
    <location>
        <begin position="192"/>
        <end position="218"/>
    </location>
</feature>
<feature type="transmembrane region" description="Helical" evidence="1">
    <location>
        <begin position="225"/>
        <end position="244"/>
    </location>
</feature>
<feature type="transmembrane region" description="Helical" evidence="1">
    <location>
        <begin position="653"/>
        <end position="670"/>
    </location>
</feature>
<evidence type="ECO:0000256" key="1">
    <source>
        <dbReference type="SAM" id="Phobius"/>
    </source>
</evidence>
<evidence type="ECO:0000313" key="3">
    <source>
        <dbReference type="Proteomes" id="UP001320768"/>
    </source>
</evidence>
<sequence length="733" mass="80621">MKKLIHGVRPKKSNHGHSHDFAPCCAAHAKSGNHQKIHEDKASGFSHVTGHYEEVAIAIDDGHDYPAGDIKPITKSFSVEWRDALVLAMLALFVIGAGLEFMAIVPASMVWYLNMTVLIVMVQPHFFQLSREANIALAGMLSAVIMAVAPLSGMLLAAAALPVFSLSFHYLLRGGDVKDSVHEFLSITAWQAGVLVLSYMVSPVFFIAASVPSVYGLFKVSNPSIDCNFSLTFVIVLTMTLAIASSMMGLGHIVCLHDAVLAATVVFFKDFGLDRLQKRHYFFVHDGQSEIKLENDVEILSSSALGIGLDKLDEADRKREIGAQRLKLTEEYQGHEVSLGLSCFPSNVLPKNVTIHKGGWFIAKEKTNVAKKERNELDRVAMYLVPSAIVATIVLAVGVGFYASNVTVACALAVHTLLAACPCIFLILPYFQYRLSRHYLTKKQDVSFNFSSKILSSFAWPNFGAFEYLFDRSRTLYFRKAEDGPDAPYQMNGVAESYLKRMMNHVVGFISGSAAKFEGSFRADLKKIGFDSVLVLADQSYTKCCRKLKVFREKQFNSKSIVYFGDGNNDKKIMAQPNVLGIGVDPSPELQNVLTGWFKNWAQFDAEGMNEFVHTTHSAQSFSRILLVQALLVTVAAVLFPSGYFMMYGAMPAMWASCALMVSGFGVMVLEVEAFCAYPKVVSSISTAVSNGLKQFSFESTSSHHCCSAVRKKQEEKPDLPAPSYLSGCGCHI</sequence>
<dbReference type="Proteomes" id="UP001320768">
    <property type="component" value="Unassembled WGS sequence"/>
</dbReference>
<comment type="caution">
    <text evidence="2">The sequence shown here is derived from an EMBL/GenBank/DDBJ whole genome shotgun (WGS) entry which is preliminary data.</text>
</comment>
<feature type="transmembrane region" description="Helical" evidence="1">
    <location>
        <begin position="84"/>
        <end position="104"/>
    </location>
</feature>
<dbReference type="RefSeq" id="WP_258569147.1">
    <property type="nucleotide sequence ID" value="NZ_JAKUDN010000002.1"/>
</dbReference>
<dbReference type="EMBL" id="JAKUDN010000002">
    <property type="protein sequence ID" value="MCP8352035.1"/>
    <property type="molecule type" value="Genomic_DNA"/>
</dbReference>
<gene>
    <name evidence="2" type="ORF">MKS91_01880</name>
</gene>
<evidence type="ECO:0000313" key="2">
    <source>
        <dbReference type="EMBL" id="MCP8352035.1"/>
    </source>
</evidence>
<feature type="transmembrane region" description="Helical" evidence="1">
    <location>
        <begin position="139"/>
        <end position="172"/>
    </location>
</feature>
<keyword evidence="3" id="KW-1185">Reference proteome</keyword>
<protein>
    <recommendedName>
        <fullName evidence="4">HAD family hydrolase</fullName>
    </recommendedName>
</protein>
<proteinExistence type="predicted"/>
<organism evidence="2 3">
    <name type="scientific">Candidatus Synchoanobacter obligatus</name>
    <dbReference type="NCBI Taxonomy" id="2919597"/>
    <lineage>
        <taxon>Bacteria</taxon>
        <taxon>Pseudomonadati</taxon>
        <taxon>Pseudomonadota</taxon>
        <taxon>Gammaproteobacteria</taxon>
        <taxon>Candidatus Comchoanobacterales</taxon>
        <taxon>Candidatus Comchoanobacteraceae</taxon>
        <taxon>Candidatus Synchoanobacter</taxon>
    </lineage>
</organism>